<evidence type="ECO:0000313" key="3">
    <source>
        <dbReference type="Proteomes" id="UP000229916"/>
    </source>
</evidence>
<accession>A0A2M7ANN7</accession>
<feature type="domain" description="HicB-like antitoxin of toxin-antitoxin system" evidence="1">
    <location>
        <begin position="15"/>
        <end position="71"/>
    </location>
</feature>
<proteinExistence type="predicted"/>
<dbReference type="SUPFAM" id="SSF143100">
    <property type="entry name" value="TTHA1013/TTHA0281-like"/>
    <property type="match status" value="1"/>
</dbReference>
<dbReference type="AlphaFoldDB" id="A0A2M7ANN7"/>
<dbReference type="PANTHER" id="PTHR34504">
    <property type="entry name" value="ANTITOXIN HICB"/>
    <property type="match status" value="1"/>
</dbReference>
<dbReference type="PANTHER" id="PTHR34504:SF2">
    <property type="entry name" value="UPF0150 PROTEIN SSL0259"/>
    <property type="match status" value="1"/>
</dbReference>
<comment type="caution">
    <text evidence="2">The sequence shown here is derived from an EMBL/GenBank/DDBJ whole genome shotgun (WGS) entry which is preliminary data.</text>
</comment>
<organism evidence="2 3">
    <name type="scientific">candidate division WWE3 bacterium CG06_land_8_20_14_3_00_42_16</name>
    <dbReference type="NCBI Taxonomy" id="1975083"/>
    <lineage>
        <taxon>Bacteria</taxon>
        <taxon>Katanobacteria</taxon>
    </lineage>
</organism>
<reference evidence="3" key="1">
    <citation type="submission" date="2017-09" db="EMBL/GenBank/DDBJ databases">
        <title>Depth-based differentiation of microbial function through sediment-hosted aquifers and enrichment of novel symbionts in the deep terrestrial subsurface.</title>
        <authorList>
            <person name="Probst A.J."/>
            <person name="Ladd B."/>
            <person name="Jarett J.K."/>
            <person name="Geller-Mcgrath D.E."/>
            <person name="Sieber C.M.K."/>
            <person name="Emerson J.B."/>
            <person name="Anantharaman K."/>
            <person name="Thomas B.C."/>
            <person name="Malmstrom R."/>
            <person name="Stieglmeier M."/>
            <person name="Klingl A."/>
            <person name="Woyke T."/>
            <person name="Ryan C.M."/>
            <person name="Banfield J.F."/>
        </authorList>
    </citation>
    <scope>NUCLEOTIDE SEQUENCE [LARGE SCALE GENOMIC DNA]</scope>
</reference>
<protein>
    <recommendedName>
        <fullName evidence="1">HicB-like antitoxin of toxin-antitoxin system domain-containing protein</fullName>
    </recommendedName>
</protein>
<dbReference type="EMBL" id="PEWD01000038">
    <property type="protein sequence ID" value="PIU68984.1"/>
    <property type="molecule type" value="Genomic_DNA"/>
</dbReference>
<name>A0A2M7ANN7_UNCKA</name>
<gene>
    <name evidence="2" type="ORF">COS81_01955</name>
</gene>
<dbReference type="InterPro" id="IPR035069">
    <property type="entry name" value="TTHA1013/TTHA0281-like"/>
</dbReference>
<evidence type="ECO:0000313" key="2">
    <source>
        <dbReference type="EMBL" id="PIU68984.1"/>
    </source>
</evidence>
<sequence length="95" mass="10623">MDKKKTIQYQNYRFVAVIKAAQEGGFYAYCPTLPGCVSQGETYEETTANIKEAIEGYVETLIAHGDPIPEEAFEESYILDIPVKINITGNKPLFV</sequence>
<evidence type="ECO:0000259" key="1">
    <source>
        <dbReference type="Pfam" id="PF15919"/>
    </source>
</evidence>
<dbReference type="Pfam" id="PF15919">
    <property type="entry name" value="HicB_lk_antitox"/>
    <property type="match status" value="1"/>
</dbReference>
<dbReference type="InterPro" id="IPR031807">
    <property type="entry name" value="HicB-like"/>
</dbReference>
<dbReference type="Gene3D" id="3.30.160.250">
    <property type="match status" value="1"/>
</dbReference>
<dbReference type="InterPro" id="IPR051404">
    <property type="entry name" value="TA_system_antitoxin"/>
</dbReference>
<dbReference type="Proteomes" id="UP000229916">
    <property type="component" value="Unassembled WGS sequence"/>
</dbReference>